<dbReference type="OMA" id="HLSWGNF"/>
<keyword evidence="3" id="KW-0677">Repeat</keyword>
<dbReference type="InterPro" id="IPR008253">
    <property type="entry name" value="Marvel"/>
</dbReference>
<dbReference type="GO" id="GO:0016020">
    <property type="term" value="C:membrane"/>
    <property type="evidence" value="ECO:0007669"/>
    <property type="project" value="UniProtKB-SubCell"/>
</dbReference>
<feature type="domain" description="MARVEL" evidence="10">
    <location>
        <begin position="159"/>
        <end position="303"/>
    </location>
</feature>
<keyword evidence="5 8" id="KW-0472">Membrane</keyword>
<keyword evidence="4 9" id="KW-1133">Transmembrane helix</keyword>
<feature type="transmembrane region" description="Helical" evidence="9">
    <location>
        <begin position="160"/>
        <end position="181"/>
    </location>
</feature>
<evidence type="ECO:0000259" key="10">
    <source>
        <dbReference type="PROSITE" id="PS51225"/>
    </source>
</evidence>
<reference evidence="11" key="2">
    <citation type="submission" date="2025-08" db="UniProtKB">
        <authorList>
            <consortium name="Ensembl"/>
        </authorList>
    </citation>
    <scope>IDENTIFICATION</scope>
</reference>
<dbReference type="eggNOG" id="KOG4788">
    <property type="taxonomic scope" value="Eukaryota"/>
</dbReference>
<evidence type="ECO:0000256" key="2">
    <source>
        <dbReference type="ARBA" id="ARBA00022692"/>
    </source>
</evidence>
<evidence type="ECO:0000313" key="12">
    <source>
        <dbReference type="Proteomes" id="UP000002280"/>
    </source>
</evidence>
<reference evidence="11" key="3">
    <citation type="submission" date="2025-09" db="UniProtKB">
        <authorList>
            <consortium name="Ensembl"/>
        </authorList>
    </citation>
    <scope>IDENTIFICATION</scope>
</reference>
<feature type="domain" description="MARVEL" evidence="10">
    <location>
        <begin position="17"/>
        <end position="154"/>
    </location>
</feature>
<dbReference type="HOGENOM" id="CLU_068368_0_0_1"/>
<evidence type="ECO:0000256" key="6">
    <source>
        <dbReference type="ARBA" id="ARBA00034721"/>
    </source>
</evidence>
<dbReference type="Pfam" id="PF01284">
    <property type="entry name" value="MARVEL"/>
    <property type="match status" value="2"/>
</dbReference>
<sequence length="354" mass="38737">MGSTMDPPGGPYLNLGAVTSPVGTTRLLQLAFGCATFSLVAHRGGFDAAYGTFCMSAWCFCFALTGLVVAFEFTRLHGCLRLSWGNFTAAFAMLATLLSATAAIVYPLYFTRLECPPEPEGCTARDFRLAASVFAALVFVTYATEVVLTRARPGQVTSYMATVSGLLKIVQAFVACIIFGALVQESRYGRFVATQWCVAVYSVCFIGTVVVVGMSVTGRAGTLGFPFDRVVVVYTFLAVMLYLSAAVVWPVFCFDPKYGSPSRPSGCPQGSCPWDSQLVVAIFTYVNFLFYVADLAYSQRIRFVPTLTREYKKSHCTVPKKHKAKVHSVYRAQGQRDQPIPMGFMKILSQDKRT</sequence>
<dbReference type="PANTHER" id="PTHR17068:SF5">
    <property type="entry name" value="MYELOID-ASSOCIATED DIFFERENTIATION MARKER-LIKE PROTEIN 2"/>
    <property type="match status" value="1"/>
</dbReference>
<dbReference type="FunCoup" id="F7C323">
    <property type="interactions" value="63"/>
</dbReference>
<gene>
    <name evidence="11" type="primary">MYADML2</name>
</gene>
<feature type="transmembrane region" description="Helical" evidence="9">
    <location>
        <begin position="278"/>
        <end position="297"/>
    </location>
</feature>
<dbReference type="InParanoid" id="F7C323"/>
<evidence type="ECO:0000256" key="5">
    <source>
        <dbReference type="ARBA" id="ARBA00023136"/>
    </source>
</evidence>
<dbReference type="Ensembl" id="ENSMODT00000003900.3">
    <property type="protein sequence ID" value="ENSMODP00000032191.2"/>
    <property type="gene ID" value="ENSMODG00000003130.3"/>
</dbReference>
<accession>F7C323</accession>
<feature type="transmembrane region" description="Helical" evidence="9">
    <location>
        <begin position="230"/>
        <end position="252"/>
    </location>
</feature>
<dbReference type="PANTHER" id="PTHR17068">
    <property type="entry name" value="MYELOID-ASSOCIATED DIFFERENTIATION MARKER MYADM FAMILY MEMBER"/>
    <property type="match status" value="1"/>
</dbReference>
<dbReference type="GeneTree" id="ENSGT00950000182933"/>
<dbReference type="STRING" id="13616.ENSMODP00000032191"/>
<evidence type="ECO:0000256" key="7">
    <source>
        <dbReference type="ARBA" id="ARBA00040733"/>
    </source>
</evidence>
<feature type="transmembrane region" description="Helical" evidence="9">
    <location>
        <begin position="48"/>
        <end position="71"/>
    </location>
</feature>
<comment type="subcellular location">
    <subcellularLocation>
        <location evidence="1">Membrane</location>
        <topology evidence="1">Multi-pass membrane protein</topology>
    </subcellularLocation>
</comment>
<keyword evidence="2 8" id="KW-0812">Transmembrane</keyword>
<dbReference type="InterPro" id="IPR047123">
    <property type="entry name" value="MYADM-like"/>
</dbReference>
<feature type="transmembrane region" description="Helical" evidence="9">
    <location>
        <begin position="129"/>
        <end position="148"/>
    </location>
</feature>
<protein>
    <recommendedName>
        <fullName evidence="7">Myeloid-associated differentiation marker-like protein 2</fullName>
    </recommendedName>
</protein>
<dbReference type="PROSITE" id="PS51225">
    <property type="entry name" value="MARVEL"/>
    <property type="match status" value="2"/>
</dbReference>
<evidence type="ECO:0000256" key="9">
    <source>
        <dbReference type="SAM" id="Phobius"/>
    </source>
</evidence>
<feature type="transmembrane region" description="Helical" evidence="9">
    <location>
        <begin position="193"/>
        <end position="218"/>
    </location>
</feature>
<dbReference type="AlphaFoldDB" id="F7C323"/>
<evidence type="ECO:0000256" key="3">
    <source>
        <dbReference type="ARBA" id="ARBA00022737"/>
    </source>
</evidence>
<proteinExistence type="inferred from homology"/>
<name>F7C323_MONDO</name>
<evidence type="ECO:0000256" key="8">
    <source>
        <dbReference type="PROSITE-ProRule" id="PRU00581"/>
    </source>
</evidence>
<dbReference type="Bgee" id="ENSMODG00000003130">
    <property type="expression patterns" value="Expressed in skeletal muscle tissue and 5 other cell types or tissues"/>
</dbReference>
<reference evidence="11 12" key="1">
    <citation type="journal article" date="2007" name="Nature">
        <title>Genome of the marsupial Monodelphis domestica reveals innovation in non-coding sequences.</title>
        <authorList>
            <person name="Mikkelsen T.S."/>
            <person name="Wakefield M.J."/>
            <person name="Aken B."/>
            <person name="Amemiya C.T."/>
            <person name="Chang J.L."/>
            <person name="Duke S."/>
            <person name="Garber M."/>
            <person name="Gentles A.J."/>
            <person name="Goodstadt L."/>
            <person name="Heger A."/>
            <person name="Jurka J."/>
            <person name="Kamal M."/>
            <person name="Mauceli E."/>
            <person name="Searle S.M."/>
            <person name="Sharpe T."/>
            <person name="Baker M.L."/>
            <person name="Batzer M.A."/>
            <person name="Benos P.V."/>
            <person name="Belov K."/>
            <person name="Clamp M."/>
            <person name="Cook A."/>
            <person name="Cuff J."/>
            <person name="Das R."/>
            <person name="Davidow L."/>
            <person name="Deakin J.E."/>
            <person name="Fazzari M.J."/>
            <person name="Glass J.L."/>
            <person name="Grabherr M."/>
            <person name="Greally J.M."/>
            <person name="Gu W."/>
            <person name="Hore T.A."/>
            <person name="Huttley G.A."/>
            <person name="Kleber M."/>
            <person name="Jirtle R.L."/>
            <person name="Koina E."/>
            <person name="Lee J.T."/>
            <person name="Mahony S."/>
            <person name="Marra M.A."/>
            <person name="Miller R.D."/>
            <person name="Nicholls R.D."/>
            <person name="Oda M."/>
            <person name="Papenfuss A.T."/>
            <person name="Parra Z.E."/>
            <person name="Pollock D.D."/>
            <person name="Ray D.A."/>
            <person name="Schein J.E."/>
            <person name="Speed T.P."/>
            <person name="Thompson K."/>
            <person name="VandeBerg J.L."/>
            <person name="Wade C.M."/>
            <person name="Walker J.A."/>
            <person name="Waters P.D."/>
            <person name="Webber C."/>
            <person name="Weidman J.R."/>
            <person name="Xie X."/>
            <person name="Zody M.C."/>
            <person name="Baldwin J."/>
            <person name="Abdouelleil A."/>
            <person name="Abdulkadir J."/>
            <person name="Abebe A."/>
            <person name="Abera B."/>
            <person name="Abreu J."/>
            <person name="Acer S.C."/>
            <person name="Aftuck L."/>
            <person name="Alexander A."/>
            <person name="An P."/>
            <person name="Anderson E."/>
            <person name="Anderson S."/>
            <person name="Arachi H."/>
            <person name="Azer M."/>
            <person name="Bachantsang P."/>
            <person name="Barry A."/>
            <person name="Bayul T."/>
            <person name="Berlin A."/>
            <person name="Bessette D."/>
            <person name="Bloom T."/>
            <person name="Bloom T."/>
            <person name="Boguslavskiy L."/>
            <person name="Bonnet C."/>
            <person name="Boukhgalter B."/>
            <person name="Bourzgui I."/>
            <person name="Brown A."/>
            <person name="Cahill P."/>
            <person name="Channer S."/>
            <person name="Cheshatsang Y."/>
            <person name="Chuda L."/>
            <person name="Citroen M."/>
            <person name="Collymore A."/>
            <person name="Cooke P."/>
            <person name="Costello M."/>
            <person name="D'Aco K."/>
            <person name="Daza R."/>
            <person name="De Haan G."/>
            <person name="DeGray S."/>
            <person name="DeMaso C."/>
            <person name="Dhargay N."/>
            <person name="Dooley K."/>
            <person name="Dooley E."/>
            <person name="Doricent M."/>
            <person name="Dorje P."/>
            <person name="Dorjee K."/>
            <person name="Dupes A."/>
            <person name="Elong R."/>
            <person name="Falk J."/>
            <person name="Farina A."/>
            <person name="Faro S."/>
            <person name="Ferguson D."/>
            <person name="Fisher S."/>
            <person name="Foley C.D."/>
            <person name="Franke A."/>
            <person name="Friedrich D."/>
            <person name="Gadbois L."/>
            <person name="Gearin G."/>
            <person name="Gearin C.R."/>
            <person name="Giannoukos G."/>
            <person name="Goode T."/>
            <person name="Graham J."/>
            <person name="Grandbois E."/>
            <person name="Grewal S."/>
            <person name="Gyaltsen K."/>
            <person name="Hafez N."/>
            <person name="Hagos B."/>
            <person name="Hall J."/>
            <person name="Henson C."/>
            <person name="Hollinger A."/>
            <person name="Honan T."/>
            <person name="Huard M.D."/>
            <person name="Hughes L."/>
            <person name="Hurhula B."/>
            <person name="Husby M.E."/>
            <person name="Kamat A."/>
            <person name="Kanga B."/>
            <person name="Kashin S."/>
            <person name="Khazanovich D."/>
            <person name="Kisner P."/>
            <person name="Lance K."/>
            <person name="Lara M."/>
            <person name="Lee W."/>
            <person name="Lennon N."/>
            <person name="Letendre F."/>
            <person name="LeVine R."/>
            <person name="Lipovsky A."/>
            <person name="Liu X."/>
            <person name="Liu J."/>
            <person name="Liu S."/>
            <person name="Lokyitsang T."/>
            <person name="Lokyitsang Y."/>
            <person name="Lubonja R."/>
            <person name="Lui A."/>
            <person name="MacDonald P."/>
            <person name="Magnisalis V."/>
            <person name="Maru K."/>
            <person name="Matthews C."/>
            <person name="McCusker W."/>
            <person name="McDonough S."/>
            <person name="Mehta T."/>
            <person name="Meldrim J."/>
            <person name="Meneus L."/>
            <person name="Mihai O."/>
            <person name="Mihalev A."/>
            <person name="Mihova T."/>
            <person name="Mittelman R."/>
            <person name="Mlenga V."/>
            <person name="Montmayeur A."/>
            <person name="Mulrain L."/>
            <person name="Navidi A."/>
            <person name="Naylor J."/>
            <person name="Negash T."/>
            <person name="Nguyen T."/>
            <person name="Nguyen N."/>
            <person name="Nicol R."/>
            <person name="Norbu C."/>
            <person name="Norbu N."/>
            <person name="Novod N."/>
            <person name="O'Neill B."/>
            <person name="Osman S."/>
            <person name="Markiewicz E."/>
            <person name="Oyono O.L."/>
            <person name="Patti C."/>
            <person name="Phunkhang P."/>
            <person name="Pierre F."/>
            <person name="Priest M."/>
            <person name="Raghuraman S."/>
            <person name="Rege F."/>
            <person name="Reyes R."/>
            <person name="Rise C."/>
            <person name="Rogov P."/>
            <person name="Ross K."/>
            <person name="Ryan E."/>
            <person name="Settipalli S."/>
            <person name="Shea T."/>
            <person name="Sherpa N."/>
            <person name="Shi L."/>
            <person name="Shih D."/>
            <person name="Sparrow T."/>
            <person name="Spaulding J."/>
            <person name="Stalker J."/>
            <person name="Stange-Thomann N."/>
            <person name="Stavropoulos S."/>
            <person name="Stone C."/>
            <person name="Strader C."/>
            <person name="Tesfaye S."/>
            <person name="Thomson T."/>
            <person name="Thoulutsang Y."/>
            <person name="Thoulutsang D."/>
            <person name="Topham K."/>
            <person name="Topping I."/>
            <person name="Tsamla T."/>
            <person name="Vassiliev H."/>
            <person name="Vo A."/>
            <person name="Wangchuk T."/>
            <person name="Wangdi T."/>
            <person name="Weiand M."/>
            <person name="Wilkinson J."/>
            <person name="Wilson A."/>
            <person name="Yadav S."/>
            <person name="Young G."/>
            <person name="Yu Q."/>
            <person name="Zembek L."/>
            <person name="Zhong D."/>
            <person name="Zimmer A."/>
            <person name="Zwirko Z."/>
            <person name="Jaffe D.B."/>
            <person name="Alvarez P."/>
            <person name="Brockman W."/>
            <person name="Butler J."/>
            <person name="Chin C."/>
            <person name="Gnerre S."/>
            <person name="MacCallum I."/>
            <person name="Graves J.A."/>
            <person name="Ponting C.P."/>
            <person name="Breen M."/>
            <person name="Samollow P.B."/>
            <person name="Lander E.S."/>
            <person name="Lindblad-Toh K."/>
        </authorList>
    </citation>
    <scope>NUCLEOTIDE SEQUENCE [LARGE SCALE GENOMIC DNA]</scope>
</reference>
<organism evidence="11 12">
    <name type="scientific">Monodelphis domestica</name>
    <name type="common">Gray short-tailed opossum</name>
    <dbReference type="NCBI Taxonomy" id="13616"/>
    <lineage>
        <taxon>Eukaryota</taxon>
        <taxon>Metazoa</taxon>
        <taxon>Chordata</taxon>
        <taxon>Craniata</taxon>
        <taxon>Vertebrata</taxon>
        <taxon>Euteleostomi</taxon>
        <taxon>Mammalia</taxon>
        <taxon>Metatheria</taxon>
        <taxon>Didelphimorphia</taxon>
        <taxon>Didelphidae</taxon>
        <taxon>Monodelphis</taxon>
    </lineage>
</organism>
<evidence type="ECO:0000256" key="4">
    <source>
        <dbReference type="ARBA" id="ARBA00022989"/>
    </source>
</evidence>
<evidence type="ECO:0000313" key="11">
    <source>
        <dbReference type="Ensembl" id="ENSMODP00000032191.2"/>
    </source>
</evidence>
<dbReference type="GO" id="GO:0005737">
    <property type="term" value="C:cytoplasm"/>
    <property type="evidence" value="ECO:0007669"/>
    <property type="project" value="Ensembl"/>
</dbReference>
<feature type="transmembrane region" description="Helical" evidence="9">
    <location>
        <begin position="83"/>
        <end position="109"/>
    </location>
</feature>
<comment type="similarity">
    <text evidence="6">Belongs to the MAL family.</text>
</comment>
<keyword evidence="12" id="KW-1185">Reference proteome</keyword>
<dbReference type="Proteomes" id="UP000002280">
    <property type="component" value="Chromosome 2"/>
</dbReference>
<evidence type="ECO:0000256" key="1">
    <source>
        <dbReference type="ARBA" id="ARBA00004141"/>
    </source>
</evidence>